<dbReference type="EMBL" id="MDCJ01000002">
    <property type="protein sequence ID" value="ODS12412.1"/>
    <property type="molecule type" value="Genomic_DNA"/>
</dbReference>
<dbReference type="InterPro" id="IPR029127">
    <property type="entry name" value="MvaI_BcnI"/>
</dbReference>
<dbReference type="Pfam" id="PF15515">
    <property type="entry name" value="MvaI_BcnI"/>
    <property type="match status" value="1"/>
</dbReference>
<accession>A0A1E3WTK7</accession>
<reference evidence="2 3" key="1">
    <citation type="submission" date="2016-08" db="EMBL/GenBank/DDBJ databases">
        <title>Genome sequencing of Vibrio scophthalmi strain FP3289, an isolated from Paralichthys olivaceus.</title>
        <authorList>
            <person name="Han H.-J."/>
        </authorList>
    </citation>
    <scope>NUCLEOTIDE SEQUENCE [LARGE SCALE GENOMIC DNA]</scope>
    <source>
        <strain evidence="2 3">FP3289</strain>
    </source>
</reference>
<dbReference type="Gene3D" id="3.40.210.20">
    <property type="entry name" value="MvaI/BcnI restriction endonuclease, catalytic domain"/>
    <property type="match status" value="1"/>
</dbReference>
<evidence type="ECO:0000313" key="2">
    <source>
        <dbReference type="EMBL" id="ODS12412.1"/>
    </source>
</evidence>
<evidence type="ECO:0000259" key="1">
    <source>
        <dbReference type="Pfam" id="PF15515"/>
    </source>
</evidence>
<dbReference type="InterPro" id="IPR043004">
    <property type="entry name" value="MvaI_BcnI_cat"/>
</dbReference>
<name>A0A1E3WTK7_9VIBR</name>
<dbReference type="RefSeq" id="WP_069447135.1">
    <property type="nucleotide sequence ID" value="NZ_MDCJ01000002.1"/>
</dbReference>
<evidence type="ECO:0000313" key="3">
    <source>
        <dbReference type="Proteomes" id="UP000095131"/>
    </source>
</evidence>
<dbReference type="PATRIC" id="fig|45658.8.peg.2703"/>
<gene>
    <name evidence="2" type="ORF">VSF3289_02716</name>
</gene>
<dbReference type="CDD" id="cd22339">
    <property type="entry name" value="NciI-like"/>
    <property type="match status" value="1"/>
</dbReference>
<dbReference type="Gene3D" id="3.30.70.3570">
    <property type="entry name" value="MvaI/BcnI restriction endonuclease, recognition domain"/>
    <property type="match status" value="1"/>
</dbReference>
<comment type="caution">
    <text evidence="2">The sequence shown here is derived from an EMBL/GenBank/DDBJ whole genome shotgun (WGS) entry which is preliminary data.</text>
</comment>
<dbReference type="OrthoDB" id="9204522at2"/>
<feature type="domain" description="MvaI/BcnI restriction endonuclease" evidence="1">
    <location>
        <begin position="7"/>
        <end position="259"/>
    </location>
</feature>
<dbReference type="InterPro" id="IPR043005">
    <property type="entry name" value="MvaI_BcnI_rec"/>
</dbReference>
<organism evidence="2 3">
    <name type="scientific">Vibrio scophthalmi</name>
    <dbReference type="NCBI Taxonomy" id="45658"/>
    <lineage>
        <taxon>Bacteria</taxon>
        <taxon>Pseudomonadati</taxon>
        <taxon>Pseudomonadota</taxon>
        <taxon>Gammaproteobacteria</taxon>
        <taxon>Vibrionales</taxon>
        <taxon>Vibrionaceae</taxon>
        <taxon>Vibrio</taxon>
    </lineage>
</organism>
<proteinExistence type="predicted"/>
<dbReference type="Proteomes" id="UP000095131">
    <property type="component" value="Unassembled WGS sequence"/>
</dbReference>
<protein>
    <recommendedName>
        <fullName evidence="1">MvaI/BcnI restriction endonuclease domain-containing protein</fullName>
    </recommendedName>
</protein>
<sequence length="265" mass="30377">MTVDELIEKLQSIMHQWHRGTRQGNDGNQGNTLEDLLGVPENNIPLPDLGGIYELKTQKKESSALVTLLHSDPTIPQTPVPKLCVSLGWPHRDAGGKYPNDEMSFRSTTYGHAFSDRGFRIQANEDILEFMFDPEEVQTYKEDKSKAFGTYGDWLADLSNRDIHYTDVLPVQYDMKMLAEKIKAKLDNTVFVLCQTKKCPINNEKLFFYDQAFILSGFKNYNLVELLNTGGLFLDFDARTRHNHGTKIRVKKDRLQELFENSIVL</sequence>
<dbReference type="AlphaFoldDB" id="A0A1E3WTK7"/>